<dbReference type="PANTHER" id="PTHR43591:SF110">
    <property type="entry name" value="RHODANESE DOMAIN-CONTAINING PROTEIN"/>
    <property type="match status" value="1"/>
</dbReference>
<proteinExistence type="predicted"/>
<feature type="domain" description="Methyltransferase type 11" evidence="1">
    <location>
        <begin position="45"/>
        <end position="144"/>
    </location>
</feature>
<protein>
    <submittedName>
        <fullName evidence="2">Methyltransferase type 11</fullName>
    </submittedName>
</protein>
<dbReference type="Pfam" id="PF08241">
    <property type="entry name" value="Methyltransf_11"/>
    <property type="match status" value="1"/>
</dbReference>
<dbReference type="PANTHER" id="PTHR43591">
    <property type="entry name" value="METHYLTRANSFERASE"/>
    <property type="match status" value="1"/>
</dbReference>
<dbReference type="PATRIC" id="fig|1073571.4.peg.4614"/>
<dbReference type="HOGENOM" id="CLU_061789_1_0_9"/>
<dbReference type="RefSeq" id="WP_020428570.1">
    <property type="nucleotide sequence ID" value="NZ_AGBD01000682.1"/>
</dbReference>
<reference evidence="3" key="1">
    <citation type="submission" date="2015-03" db="EMBL/GenBank/DDBJ databases">
        <authorList>
            <person name="Wibberg D."/>
        </authorList>
    </citation>
    <scope>NUCLEOTIDE SEQUENCE [LARGE SCALE GENOMIC DNA]</scope>
</reference>
<dbReference type="InterPro" id="IPR013216">
    <property type="entry name" value="Methyltransf_11"/>
</dbReference>
<evidence type="ECO:0000313" key="2">
    <source>
        <dbReference type="EMBL" id="CQR56711.1"/>
    </source>
</evidence>
<dbReference type="EMBL" id="LN831776">
    <property type="protein sequence ID" value="CQR56711.1"/>
    <property type="molecule type" value="Genomic_DNA"/>
</dbReference>
<evidence type="ECO:0000313" key="3">
    <source>
        <dbReference type="Proteomes" id="UP000033163"/>
    </source>
</evidence>
<accession>A0A0E4CXS3</accession>
<name>A0A0E4CXS3_9BACL</name>
<gene>
    <name evidence="2" type="ORF">PRIO_4309</name>
</gene>
<dbReference type="Gene3D" id="3.40.50.150">
    <property type="entry name" value="Vaccinia Virus protein VP39"/>
    <property type="match status" value="1"/>
</dbReference>
<dbReference type="GO" id="GO:0008757">
    <property type="term" value="F:S-adenosylmethionine-dependent methyltransferase activity"/>
    <property type="evidence" value="ECO:0007669"/>
    <property type="project" value="InterPro"/>
</dbReference>
<dbReference type="CDD" id="cd02440">
    <property type="entry name" value="AdoMet_MTases"/>
    <property type="match status" value="1"/>
</dbReference>
<dbReference type="KEGG" id="pri:PRIO_4309"/>
<evidence type="ECO:0000259" key="1">
    <source>
        <dbReference type="Pfam" id="PF08241"/>
    </source>
</evidence>
<dbReference type="GO" id="GO:0032259">
    <property type="term" value="P:methylation"/>
    <property type="evidence" value="ECO:0007669"/>
    <property type="project" value="UniProtKB-KW"/>
</dbReference>
<organism evidence="2 3">
    <name type="scientific">Paenibacillus riograndensis SBR5</name>
    <dbReference type="NCBI Taxonomy" id="1073571"/>
    <lineage>
        <taxon>Bacteria</taxon>
        <taxon>Bacillati</taxon>
        <taxon>Bacillota</taxon>
        <taxon>Bacilli</taxon>
        <taxon>Bacillales</taxon>
        <taxon>Paenibacillaceae</taxon>
        <taxon>Paenibacillus</taxon>
        <taxon>Paenibacillus sonchi group</taxon>
    </lineage>
</organism>
<dbReference type="Proteomes" id="UP000033163">
    <property type="component" value="Chromosome I"/>
</dbReference>
<keyword evidence="2" id="KW-0808">Transferase</keyword>
<dbReference type="SUPFAM" id="SSF53335">
    <property type="entry name" value="S-adenosyl-L-methionine-dependent methyltransferases"/>
    <property type="match status" value="1"/>
</dbReference>
<dbReference type="InterPro" id="IPR029063">
    <property type="entry name" value="SAM-dependent_MTases_sf"/>
</dbReference>
<sequence length="265" mass="29887">MKGIINYYDRYNEAARLTTDHARRLEFITTTHFLDTYLKGDSQILDLGAGAGIYTFYYAQKGHTVISTDLTPKHVEIISQRASDEGYANITAAMADATDLSRYPDESFDAVLCLGPLYHLTDIPDQDTCIRECLRVLRPGGLLAAAYVNRLFIYPHLVKSDPGFLDTRWIQTILEEKQISSTEADCFWTDAFFHTPGEIEALIEAYGTQKLVHAASDGISILLRETLNGLTTEQFNIWVDYHLRTCTEPSILGMSNHGLYLCRKT</sequence>
<keyword evidence="2" id="KW-0489">Methyltransferase</keyword>
<dbReference type="AlphaFoldDB" id="A0A0E4CXS3"/>